<dbReference type="EMBL" id="BNAT01000026">
    <property type="protein sequence ID" value="GHE42717.1"/>
    <property type="molecule type" value="Genomic_DNA"/>
</dbReference>
<evidence type="ECO:0000313" key="3">
    <source>
        <dbReference type="Proteomes" id="UP000603227"/>
    </source>
</evidence>
<dbReference type="RefSeq" id="WP_189785798.1">
    <property type="nucleotide sequence ID" value="NZ_BNAT01000026.1"/>
</dbReference>
<keyword evidence="1" id="KW-0472">Membrane</keyword>
<sequence>MTDASPSRFLRIVLRADSFTTSSAGTITLIAVLLALLFTDTVAGTLAATVLFAAWVAVGWTGRRYQRLTGRNRNS</sequence>
<keyword evidence="1" id="KW-1133">Transmembrane helix</keyword>
<dbReference type="Proteomes" id="UP000603227">
    <property type="component" value="Unassembled WGS sequence"/>
</dbReference>
<organism evidence="2 3">
    <name type="scientific">Streptomyces capitiformicae</name>
    <dbReference type="NCBI Taxonomy" id="2014920"/>
    <lineage>
        <taxon>Bacteria</taxon>
        <taxon>Bacillati</taxon>
        <taxon>Actinomycetota</taxon>
        <taxon>Actinomycetes</taxon>
        <taxon>Kitasatosporales</taxon>
        <taxon>Streptomycetaceae</taxon>
        <taxon>Streptomyces</taxon>
    </lineage>
</organism>
<feature type="transmembrane region" description="Helical" evidence="1">
    <location>
        <begin position="42"/>
        <end position="62"/>
    </location>
</feature>
<reference evidence="2" key="1">
    <citation type="journal article" date="2014" name="Int. J. Syst. Evol. Microbiol.">
        <title>Complete genome sequence of Corynebacterium casei LMG S-19264T (=DSM 44701T), isolated from a smear-ripened cheese.</title>
        <authorList>
            <consortium name="US DOE Joint Genome Institute (JGI-PGF)"/>
            <person name="Walter F."/>
            <person name="Albersmeier A."/>
            <person name="Kalinowski J."/>
            <person name="Ruckert C."/>
        </authorList>
    </citation>
    <scope>NUCLEOTIDE SEQUENCE</scope>
    <source>
        <strain evidence="2">CGMCC 4.7403</strain>
    </source>
</reference>
<protein>
    <submittedName>
        <fullName evidence="2">Uncharacterized protein</fullName>
    </submittedName>
</protein>
<accession>A0A918Z9Z3</accession>
<feature type="transmembrane region" description="Helical" evidence="1">
    <location>
        <begin position="12"/>
        <end position="36"/>
    </location>
</feature>
<dbReference type="AlphaFoldDB" id="A0A918Z9Z3"/>
<evidence type="ECO:0000313" key="2">
    <source>
        <dbReference type="EMBL" id="GHE42717.1"/>
    </source>
</evidence>
<proteinExistence type="predicted"/>
<comment type="caution">
    <text evidence="2">The sequence shown here is derived from an EMBL/GenBank/DDBJ whole genome shotgun (WGS) entry which is preliminary data.</text>
</comment>
<keyword evidence="3" id="KW-1185">Reference proteome</keyword>
<reference evidence="2" key="2">
    <citation type="submission" date="2020-09" db="EMBL/GenBank/DDBJ databases">
        <authorList>
            <person name="Sun Q."/>
            <person name="Zhou Y."/>
        </authorList>
    </citation>
    <scope>NUCLEOTIDE SEQUENCE</scope>
    <source>
        <strain evidence="2">CGMCC 4.7403</strain>
    </source>
</reference>
<keyword evidence="1" id="KW-0812">Transmembrane</keyword>
<evidence type="ECO:0000256" key="1">
    <source>
        <dbReference type="SAM" id="Phobius"/>
    </source>
</evidence>
<name>A0A918Z9Z3_9ACTN</name>
<gene>
    <name evidence="2" type="ORF">GCM10017771_62410</name>
</gene>